<dbReference type="VEuPathDB" id="FungiDB:CDV56_102460"/>
<keyword evidence="2" id="KW-0227">DNA damage</keyword>
<dbReference type="InterPro" id="IPR038051">
    <property type="entry name" value="XRCC4-like_N_sf"/>
</dbReference>
<evidence type="ECO:0000313" key="12">
    <source>
        <dbReference type="Proteomes" id="UP000215305"/>
    </source>
</evidence>
<feature type="compositionally biased region" description="Basic and acidic residues" evidence="8">
    <location>
        <begin position="263"/>
        <end position="278"/>
    </location>
</feature>
<dbReference type="RefSeq" id="XP_026618896.1">
    <property type="nucleotide sequence ID" value="XM_026756079.1"/>
</dbReference>
<dbReference type="AlphaFoldDB" id="A0A397HZB0"/>
<feature type="compositionally biased region" description="Polar residues" evidence="8">
    <location>
        <begin position="280"/>
        <end position="289"/>
    </location>
</feature>
<feature type="compositionally biased region" description="Basic and acidic residues" evidence="8">
    <location>
        <begin position="1"/>
        <end position="12"/>
    </location>
</feature>
<keyword evidence="12" id="KW-1185">Reference proteome</keyword>
<feature type="compositionally biased region" description="Basic and acidic residues" evidence="8">
    <location>
        <begin position="228"/>
        <end position="246"/>
    </location>
</feature>
<dbReference type="GeneID" id="38124434"/>
<gene>
    <name evidence="11" type="ORF">CDV56_102460</name>
</gene>
<dbReference type="InterPro" id="IPR052287">
    <property type="entry name" value="NHEJ_factor"/>
</dbReference>
<dbReference type="PANTHER" id="PTHR32235:SF1">
    <property type="entry name" value="NON-HOMOLOGOUS END-JOINING FACTOR 1"/>
    <property type="match status" value="1"/>
</dbReference>
<protein>
    <recommendedName>
        <fullName evidence="7">Non-homologous end-joining factor 1</fullName>
    </recommendedName>
</protein>
<name>A0A397HZB0_ASPTH</name>
<dbReference type="OrthoDB" id="2155935at2759"/>
<organism evidence="11 12">
    <name type="scientific">Aspergillus thermomutatus</name>
    <name type="common">Neosartorya pseudofischeri</name>
    <dbReference type="NCBI Taxonomy" id="41047"/>
    <lineage>
        <taxon>Eukaryota</taxon>
        <taxon>Fungi</taxon>
        <taxon>Dikarya</taxon>
        <taxon>Ascomycota</taxon>
        <taxon>Pezizomycotina</taxon>
        <taxon>Eurotiomycetes</taxon>
        <taxon>Eurotiomycetidae</taxon>
        <taxon>Eurotiales</taxon>
        <taxon>Aspergillaceae</taxon>
        <taxon>Aspergillus</taxon>
        <taxon>Aspergillus subgen. Fumigati</taxon>
    </lineage>
</organism>
<dbReference type="InterPro" id="IPR053829">
    <property type="entry name" value="XLF-like_CC"/>
</dbReference>
<dbReference type="Pfam" id="PF21928">
    <property type="entry name" value="XLF_CC"/>
    <property type="match status" value="1"/>
</dbReference>
<feature type="compositionally biased region" description="Low complexity" evidence="8">
    <location>
        <begin position="374"/>
        <end position="388"/>
    </location>
</feature>
<feature type="compositionally biased region" description="Basic and acidic residues" evidence="8">
    <location>
        <begin position="499"/>
        <end position="518"/>
    </location>
</feature>
<evidence type="ECO:0000256" key="7">
    <source>
        <dbReference type="ARBA" id="ARBA00044529"/>
    </source>
</evidence>
<feature type="region of interest" description="Disordered" evidence="8">
    <location>
        <begin position="221"/>
        <end position="528"/>
    </location>
</feature>
<dbReference type="PANTHER" id="PTHR32235">
    <property type="entry name" value="NON-HOMOLOGOUS END-JOINING FACTOR 1"/>
    <property type="match status" value="1"/>
</dbReference>
<dbReference type="EMBL" id="NKHU02000003">
    <property type="protein sequence ID" value="RHZ68107.1"/>
    <property type="molecule type" value="Genomic_DNA"/>
</dbReference>
<comment type="similarity">
    <text evidence="6">Belongs to the XRCC4-XLF family. XLF subfamily.</text>
</comment>
<evidence type="ECO:0000259" key="10">
    <source>
        <dbReference type="Pfam" id="PF21928"/>
    </source>
</evidence>
<evidence type="ECO:0000313" key="11">
    <source>
        <dbReference type="EMBL" id="RHZ68107.1"/>
    </source>
</evidence>
<comment type="caution">
    <text evidence="11">The sequence shown here is derived from an EMBL/GenBank/DDBJ whole genome shotgun (WGS) entry which is preliminary data.</text>
</comment>
<dbReference type="GO" id="GO:0045027">
    <property type="term" value="F:DNA end binding"/>
    <property type="evidence" value="ECO:0007669"/>
    <property type="project" value="TreeGrafter"/>
</dbReference>
<keyword evidence="3" id="KW-0238">DNA-binding</keyword>
<dbReference type="GO" id="GO:0032807">
    <property type="term" value="C:DNA ligase IV complex"/>
    <property type="evidence" value="ECO:0007669"/>
    <property type="project" value="TreeGrafter"/>
</dbReference>
<feature type="domain" description="XLF-like N-terminal" evidence="9">
    <location>
        <begin position="1"/>
        <end position="79"/>
    </location>
</feature>
<dbReference type="InterPro" id="IPR015381">
    <property type="entry name" value="XLF-like_N"/>
</dbReference>
<sequence length="528" mass="57529">MSRQDILNRADEDATTIDPSEDPDQFEVLLGKIGEALSSEPESTASLEHGLREDSMKLTVSTKLPAPLRPLIWTIYLSKEPQSSTSQHLVLPLLRAEAGWESRQRTLLDHLSKKDWVLGKLFDKIESMGMDLSTIFPGITGLRKAHGDTLLSQAAKYIKGVAPFDEPEWLDEVAKSSPDSVFAADILAEVSGSEETRGIDRLGPPPDRWWEKLAATRAITLAPPELEEATKTVEKKPTKNVSKMDTDTDTGNDDLNDDDEFERQETPPRLKKAKEPERQSPATTATTAGIDSETDREHKSTKRRSPSPQKPPAKKSKGLGIIGGTKKIKQKSPTPPPPSPPRDLASPTSKIQEDEATDSGSDHKARLSPPPPRASTTAKPSASATTAPKPRELGVIGGKKKEPPPQQQIPQPSLSPEAPPSTTNPLAAEPKLKQVGKLGMIGGKARKTSEVPPSASSQTRAETTTPPPPAKSEGDEEVSQQGAVKRSPSPVKPPQQETEQERADRKREELKRQLEAKSKAPVKKKRRF</sequence>
<evidence type="ECO:0000256" key="8">
    <source>
        <dbReference type="SAM" id="MobiDB-lite"/>
    </source>
</evidence>
<feature type="domain" description="XLF-like coiled-coil region" evidence="10">
    <location>
        <begin position="81"/>
        <end position="133"/>
    </location>
</feature>
<accession>A0A397HZB0</accession>
<feature type="compositionally biased region" description="Acidic residues" evidence="8">
    <location>
        <begin position="13"/>
        <end position="23"/>
    </location>
</feature>
<dbReference type="STRING" id="41047.A0A397HZB0"/>
<dbReference type="Proteomes" id="UP000215305">
    <property type="component" value="Unassembled WGS sequence"/>
</dbReference>
<keyword evidence="5" id="KW-0539">Nucleus</keyword>
<feature type="region of interest" description="Disordered" evidence="8">
    <location>
        <begin position="1"/>
        <end position="23"/>
    </location>
</feature>
<dbReference type="Pfam" id="PF09302">
    <property type="entry name" value="XLF"/>
    <property type="match status" value="1"/>
</dbReference>
<evidence type="ECO:0000256" key="2">
    <source>
        <dbReference type="ARBA" id="ARBA00022763"/>
    </source>
</evidence>
<dbReference type="GO" id="GO:0006303">
    <property type="term" value="P:double-strand break repair via nonhomologous end joining"/>
    <property type="evidence" value="ECO:0007669"/>
    <property type="project" value="TreeGrafter"/>
</dbReference>
<keyword evidence="4" id="KW-0234">DNA repair</keyword>
<evidence type="ECO:0000256" key="4">
    <source>
        <dbReference type="ARBA" id="ARBA00023204"/>
    </source>
</evidence>
<proteinExistence type="inferred from homology"/>
<dbReference type="Gene3D" id="2.170.210.10">
    <property type="entry name" value="DNA double-strand break repair and VJ recombination XRCC4, N-terminal"/>
    <property type="match status" value="1"/>
</dbReference>
<evidence type="ECO:0000256" key="5">
    <source>
        <dbReference type="ARBA" id="ARBA00023242"/>
    </source>
</evidence>
<evidence type="ECO:0000259" key="9">
    <source>
        <dbReference type="Pfam" id="PF09302"/>
    </source>
</evidence>
<evidence type="ECO:0000256" key="3">
    <source>
        <dbReference type="ARBA" id="ARBA00023125"/>
    </source>
</evidence>
<comment type="subcellular location">
    <subcellularLocation>
        <location evidence="1">Nucleus</location>
    </subcellularLocation>
</comment>
<reference evidence="11" key="1">
    <citation type="submission" date="2018-08" db="EMBL/GenBank/DDBJ databases">
        <title>Draft genome sequence of azole-resistant Aspergillus thermomutatus (Neosartorya pseudofischeri) strain HMR AF 39, isolated from a human nasal aspirate.</title>
        <authorList>
            <person name="Parent-Michaud M."/>
            <person name="Dufresne P.J."/>
            <person name="Fournier E."/>
            <person name="Martineau C."/>
            <person name="Moreira S."/>
            <person name="Perkins V."/>
            <person name="De Repentigny L."/>
            <person name="Dufresne S.F."/>
        </authorList>
    </citation>
    <scope>NUCLEOTIDE SEQUENCE [LARGE SCALE GENOMIC DNA]</scope>
    <source>
        <strain evidence="11">HMR AF 39</strain>
    </source>
</reference>
<feature type="compositionally biased region" description="Acidic residues" evidence="8">
    <location>
        <begin position="247"/>
        <end position="262"/>
    </location>
</feature>
<evidence type="ECO:0000256" key="1">
    <source>
        <dbReference type="ARBA" id="ARBA00004123"/>
    </source>
</evidence>
<evidence type="ECO:0000256" key="6">
    <source>
        <dbReference type="ARBA" id="ARBA00025747"/>
    </source>
</evidence>